<dbReference type="EMBL" id="AMEM01000007">
    <property type="protein sequence ID" value="EKX92082.1"/>
    <property type="molecule type" value="Genomic_DNA"/>
</dbReference>
<evidence type="ECO:0000313" key="1">
    <source>
        <dbReference type="EMBL" id="EKX92082.1"/>
    </source>
</evidence>
<dbReference type="HOGENOM" id="CLU_3268677_0_0_11"/>
<gene>
    <name evidence="1" type="ORF">HMPREF9997_00367</name>
</gene>
<accession>L1MLG6</accession>
<dbReference type="STRING" id="1035195.HMPREF9997_00367"/>
<reference evidence="1 2" key="1">
    <citation type="submission" date="2012-05" db="EMBL/GenBank/DDBJ databases">
        <authorList>
            <person name="Weinstock G."/>
            <person name="Sodergren E."/>
            <person name="Lobos E.A."/>
            <person name="Fulton L."/>
            <person name="Fulton R."/>
            <person name="Courtney L."/>
            <person name="Fronick C."/>
            <person name="O'Laughlin M."/>
            <person name="Godfrey J."/>
            <person name="Wilson R.M."/>
            <person name="Miner T."/>
            <person name="Farmer C."/>
            <person name="Delehaunty K."/>
            <person name="Cordes M."/>
            <person name="Minx P."/>
            <person name="Tomlinson C."/>
            <person name="Chen J."/>
            <person name="Wollam A."/>
            <person name="Pepin K.H."/>
            <person name="Bhonagiri V."/>
            <person name="Zhang X."/>
            <person name="Suruliraj S."/>
            <person name="Warren W."/>
            <person name="Mitreva M."/>
            <person name="Mardis E.R."/>
            <person name="Wilson R.K."/>
        </authorList>
    </citation>
    <scope>NUCLEOTIDE SEQUENCE [LARGE SCALE GENOMIC DNA]</scope>
    <source>
        <strain evidence="1 2">F0235</strain>
    </source>
</reference>
<dbReference type="Proteomes" id="UP000010445">
    <property type="component" value="Unassembled WGS sequence"/>
</dbReference>
<sequence>MVFWFAVLILLVMDRGHSPSAVTFRQVVPQFQYLRAMPYAL</sequence>
<proteinExistence type="predicted"/>
<organism evidence="1 2">
    <name type="scientific">Corynebacterium durum F0235</name>
    <dbReference type="NCBI Taxonomy" id="1035195"/>
    <lineage>
        <taxon>Bacteria</taxon>
        <taxon>Bacillati</taxon>
        <taxon>Actinomycetota</taxon>
        <taxon>Actinomycetes</taxon>
        <taxon>Mycobacteriales</taxon>
        <taxon>Corynebacteriaceae</taxon>
        <taxon>Corynebacterium</taxon>
    </lineage>
</organism>
<protein>
    <submittedName>
        <fullName evidence="1">Uncharacterized protein</fullName>
    </submittedName>
</protein>
<evidence type="ECO:0000313" key="2">
    <source>
        <dbReference type="Proteomes" id="UP000010445"/>
    </source>
</evidence>
<dbReference type="AlphaFoldDB" id="L1MLG6"/>
<keyword evidence="2" id="KW-1185">Reference proteome</keyword>
<name>L1MLG6_9CORY</name>
<comment type="caution">
    <text evidence="1">The sequence shown here is derived from an EMBL/GenBank/DDBJ whole genome shotgun (WGS) entry which is preliminary data.</text>
</comment>